<dbReference type="GeneID" id="7444554"/>
<reference evidence="1 2" key="1">
    <citation type="journal article" date="2004" name="Science">
        <title>The genome of the diatom Thalassiosira pseudonana: ecology, evolution, and metabolism.</title>
        <authorList>
            <person name="Armbrust E.V."/>
            <person name="Berges J.A."/>
            <person name="Bowler C."/>
            <person name="Green B.R."/>
            <person name="Martinez D."/>
            <person name="Putnam N.H."/>
            <person name="Zhou S."/>
            <person name="Allen A.E."/>
            <person name="Apt K.E."/>
            <person name="Bechner M."/>
            <person name="Brzezinski M.A."/>
            <person name="Chaal B.K."/>
            <person name="Chiovitti A."/>
            <person name="Davis A.K."/>
            <person name="Demarest M.S."/>
            <person name="Detter J.C."/>
            <person name="Glavina T."/>
            <person name="Goodstein D."/>
            <person name="Hadi M.Z."/>
            <person name="Hellsten U."/>
            <person name="Hildebrand M."/>
            <person name="Jenkins B.D."/>
            <person name="Jurka J."/>
            <person name="Kapitonov V.V."/>
            <person name="Kroger N."/>
            <person name="Lau W.W."/>
            <person name="Lane T.W."/>
            <person name="Larimer F.W."/>
            <person name="Lippmeier J.C."/>
            <person name="Lucas S."/>
            <person name="Medina M."/>
            <person name="Montsant A."/>
            <person name="Obornik M."/>
            <person name="Parker M.S."/>
            <person name="Palenik B."/>
            <person name="Pazour G.J."/>
            <person name="Richardson P.M."/>
            <person name="Rynearson T.A."/>
            <person name="Saito M.A."/>
            <person name="Schwartz D.C."/>
            <person name="Thamatrakoln K."/>
            <person name="Valentin K."/>
            <person name="Vardi A."/>
            <person name="Wilkerson F.P."/>
            <person name="Rokhsar D.S."/>
        </authorList>
    </citation>
    <scope>NUCLEOTIDE SEQUENCE [LARGE SCALE GENOMIC DNA]</scope>
    <source>
        <strain evidence="1 2">CCMP1335</strain>
    </source>
</reference>
<protein>
    <submittedName>
        <fullName evidence="1">Uncharacterized protein</fullName>
    </submittedName>
</protein>
<proteinExistence type="predicted"/>
<evidence type="ECO:0000313" key="1">
    <source>
        <dbReference type="EMBL" id="EED91295.1"/>
    </source>
</evidence>
<dbReference type="Proteomes" id="UP000001449">
    <property type="component" value="Chromosome 6"/>
</dbReference>
<dbReference type="KEGG" id="tps:THAPSDRAFT_6434"/>
<dbReference type="EMBL" id="CM000643">
    <property type="protein sequence ID" value="EED91295.1"/>
    <property type="molecule type" value="Genomic_DNA"/>
</dbReference>
<accession>B8C4B0</accession>
<keyword evidence="2" id="KW-1185">Reference proteome</keyword>
<name>B8C4B0_THAPS</name>
<evidence type="ECO:0000313" key="2">
    <source>
        <dbReference type="Proteomes" id="UP000001449"/>
    </source>
</evidence>
<dbReference type="InParanoid" id="B8C4B0"/>
<sequence>MPPPSFTWMTAGDATAAGHGNLYSQSYTAILQDTVEKAFNALGIEFIAKNYGMGQYASGPELGLCMNEVFGDDIDVLVWDFASLQPSLEPIRRTVLWGAVKCDDPMRNFLCYVDAEMMDGDNVGSTKICRENKLITKPEWKDHMLKGRLIGMFLVNVLDEALFELGRLQSLLGHDEAVILSRLQQSEEHDSHSFRQQPPDVDVWRENTSKDMDSVTILRGESICHIALLPSRSRLEGITTQSKQQCELLEVDHKDFFLVREQDG</sequence>
<dbReference type="HOGENOM" id="CLU_1055524_0_0_1"/>
<reference evidence="1 2" key="2">
    <citation type="journal article" date="2008" name="Nature">
        <title>The Phaeodactylum genome reveals the evolutionary history of diatom genomes.</title>
        <authorList>
            <person name="Bowler C."/>
            <person name="Allen A.E."/>
            <person name="Badger J.H."/>
            <person name="Grimwood J."/>
            <person name="Jabbari K."/>
            <person name="Kuo A."/>
            <person name="Maheswari U."/>
            <person name="Martens C."/>
            <person name="Maumus F."/>
            <person name="Otillar R.P."/>
            <person name="Rayko E."/>
            <person name="Salamov A."/>
            <person name="Vandepoele K."/>
            <person name="Beszteri B."/>
            <person name="Gruber A."/>
            <person name="Heijde M."/>
            <person name="Katinka M."/>
            <person name="Mock T."/>
            <person name="Valentin K."/>
            <person name="Verret F."/>
            <person name="Berges J.A."/>
            <person name="Brownlee C."/>
            <person name="Cadoret J.P."/>
            <person name="Chiovitti A."/>
            <person name="Choi C.J."/>
            <person name="Coesel S."/>
            <person name="De Martino A."/>
            <person name="Detter J.C."/>
            <person name="Durkin C."/>
            <person name="Falciatore A."/>
            <person name="Fournet J."/>
            <person name="Haruta M."/>
            <person name="Huysman M.J."/>
            <person name="Jenkins B.D."/>
            <person name="Jiroutova K."/>
            <person name="Jorgensen R.E."/>
            <person name="Joubert Y."/>
            <person name="Kaplan A."/>
            <person name="Kroger N."/>
            <person name="Kroth P.G."/>
            <person name="La Roche J."/>
            <person name="Lindquist E."/>
            <person name="Lommer M."/>
            <person name="Martin-Jezequel V."/>
            <person name="Lopez P.J."/>
            <person name="Lucas S."/>
            <person name="Mangogna M."/>
            <person name="McGinnis K."/>
            <person name="Medlin L.K."/>
            <person name="Montsant A."/>
            <person name="Oudot-Le Secq M.P."/>
            <person name="Napoli C."/>
            <person name="Obornik M."/>
            <person name="Parker M.S."/>
            <person name="Petit J.L."/>
            <person name="Porcel B.M."/>
            <person name="Poulsen N."/>
            <person name="Robison M."/>
            <person name="Rychlewski L."/>
            <person name="Rynearson T.A."/>
            <person name="Schmutz J."/>
            <person name="Shapiro H."/>
            <person name="Siaut M."/>
            <person name="Stanley M."/>
            <person name="Sussman M.R."/>
            <person name="Taylor A.R."/>
            <person name="Vardi A."/>
            <person name="von Dassow P."/>
            <person name="Vyverman W."/>
            <person name="Willis A."/>
            <person name="Wyrwicz L.S."/>
            <person name="Rokhsar D.S."/>
            <person name="Weissenbach J."/>
            <person name="Armbrust E.V."/>
            <person name="Green B.R."/>
            <person name="Van de Peer Y."/>
            <person name="Grigoriev I.V."/>
        </authorList>
    </citation>
    <scope>NUCLEOTIDE SEQUENCE [LARGE SCALE GENOMIC DNA]</scope>
    <source>
        <strain evidence="1 2">CCMP1335</strain>
    </source>
</reference>
<organism evidence="1 2">
    <name type="scientific">Thalassiosira pseudonana</name>
    <name type="common">Marine diatom</name>
    <name type="synonym">Cyclotella nana</name>
    <dbReference type="NCBI Taxonomy" id="35128"/>
    <lineage>
        <taxon>Eukaryota</taxon>
        <taxon>Sar</taxon>
        <taxon>Stramenopiles</taxon>
        <taxon>Ochrophyta</taxon>
        <taxon>Bacillariophyta</taxon>
        <taxon>Coscinodiscophyceae</taxon>
        <taxon>Thalassiosirophycidae</taxon>
        <taxon>Thalassiosirales</taxon>
        <taxon>Thalassiosiraceae</taxon>
        <taxon>Thalassiosira</taxon>
    </lineage>
</organism>
<dbReference type="AlphaFoldDB" id="B8C4B0"/>
<dbReference type="RefSeq" id="XP_002291188.1">
    <property type="nucleotide sequence ID" value="XM_002291152.1"/>
</dbReference>
<dbReference type="PaxDb" id="35128-Thaps6434"/>
<gene>
    <name evidence="1" type="ORF">THAPSDRAFT_6434</name>
</gene>